<organism evidence="1">
    <name type="scientific">Rhizophora mucronata</name>
    <name type="common">Asiatic mangrove</name>
    <dbReference type="NCBI Taxonomy" id="61149"/>
    <lineage>
        <taxon>Eukaryota</taxon>
        <taxon>Viridiplantae</taxon>
        <taxon>Streptophyta</taxon>
        <taxon>Embryophyta</taxon>
        <taxon>Tracheophyta</taxon>
        <taxon>Spermatophyta</taxon>
        <taxon>Magnoliopsida</taxon>
        <taxon>eudicotyledons</taxon>
        <taxon>Gunneridae</taxon>
        <taxon>Pentapetalae</taxon>
        <taxon>rosids</taxon>
        <taxon>fabids</taxon>
        <taxon>Malpighiales</taxon>
        <taxon>Rhizophoraceae</taxon>
        <taxon>Rhizophora</taxon>
    </lineage>
</organism>
<evidence type="ECO:0000313" key="1">
    <source>
        <dbReference type="EMBL" id="MBX55816.1"/>
    </source>
</evidence>
<accession>A0A2P2PM40</accession>
<dbReference type="AlphaFoldDB" id="A0A2P2PM40"/>
<reference evidence="1" key="1">
    <citation type="submission" date="2018-02" db="EMBL/GenBank/DDBJ databases">
        <title>Rhizophora mucronata_Transcriptome.</title>
        <authorList>
            <person name="Meera S.P."/>
            <person name="Sreeshan A."/>
            <person name="Augustine A."/>
        </authorList>
    </citation>
    <scope>NUCLEOTIDE SEQUENCE</scope>
    <source>
        <tissue evidence="1">Leaf</tissue>
    </source>
</reference>
<proteinExistence type="predicted"/>
<sequence length="24" mass="2861">MCLIWTASQRTITLRNPIIYLKPK</sequence>
<dbReference type="EMBL" id="GGEC01075332">
    <property type="protein sequence ID" value="MBX55816.1"/>
    <property type="molecule type" value="Transcribed_RNA"/>
</dbReference>
<name>A0A2P2PM40_RHIMU</name>
<protein>
    <submittedName>
        <fullName evidence="1">Uncharacterized protein</fullName>
    </submittedName>
</protein>